<dbReference type="AlphaFoldDB" id="A0A165I4H2"/>
<dbReference type="PANTHER" id="PTHR47691:SF3">
    <property type="entry name" value="HTH-TYPE TRANSCRIPTIONAL REGULATOR RV0890C-RELATED"/>
    <property type="match status" value="1"/>
</dbReference>
<dbReference type="InterPro" id="IPR059179">
    <property type="entry name" value="MLKL-like_MCAfunc"/>
</dbReference>
<feature type="region of interest" description="Disordered" evidence="1">
    <location>
        <begin position="165"/>
        <end position="195"/>
    </location>
</feature>
<dbReference type="InterPro" id="IPR036537">
    <property type="entry name" value="Adaptor_Cbl_N_dom_sf"/>
</dbReference>
<accession>A0A165I4H2</accession>
<evidence type="ECO:0000313" key="2">
    <source>
        <dbReference type="EMBL" id="KZV92883.1"/>
    </source>
</evidence>
<sequence length="1036" mass="113511">MLSTSALRFLKETAEAANTPILRALSGVVLLILETAELATQNRKSCRTLCEQIFELVLTVSNELQDTSDDLPDELLLCLDELQDKLVVILTFIQEHLHRRGISQFVNSNRNAVALAAYREDVRRCLEVFQLQAQVLMHKALNEEQSRKDDWAAAFPPEINVPVHRLRSSSSSPRSPDSPAPPSYNEAIGSANQKPRAETLPHRPYIFFGRANELNEIVDCVLKSASTSAARIAILGPGGIGKSALAVSVLHDPAIMADGFRRFFVACDAAESANSLLSVLASAFRITADNPTAIRTQLIRHLSVAKTLLVLDNFESPWEDANGRADVEALLATIAAIPSLTLLVTLRGIERPTGIDWARPFLPPLEPLEAGAARQTFLAIANGSDDDPDIDALLDVVERMPLGVTLMSNLAQYETPGSLLSRWNDEQTSMLDRGGAERHSNLDVSIRLSIDGPRMRSVPDAAQMLYVLSLLPDGLERGLVLDLTRCLDQPARCLSVLLQTSLAYRDTGTHIRVLSPIRSFVLKHLHTCASPTLLSPLYEHYVALAQLSGQLGTAATREYIATLIPEVGNMESVLAHALTNKTSGWQERAAKAAAQTINMTKFTGLGDPAPILELSINAMQVGDDKLVQADCMLALAMLSAVTVRPDFPVEGLVANASQLYQEVNNIEGQIDCLKRNWQMIAAPDASTMLQALSMAEEIGDVLRQGQCHLELGQRFQTQEDFPNARRHFTIAKQLLVDVDEHWLRARCAYSLGNIAASTGHSATAMRYYTEALTLMESIDSRSGVSHCYSYMGWVYRRLGDAPSAIAHTRQAVEGYQQTGFVMDQTLALVQLTQSFVDASDTAEARQALEDTQVLLRKTTPKWVYGHAQGAFARGDVAFLEGEDELAIHCYEQAISLFWSRRCFQEAAEVHARASQLRLARNEFDEAYQHAVTGIALALRGKHPGDLAACVNALAEVLLADGEDNAAFAVTRAVLPMLNGLGRMRDIANCFERFAKLALLAGDLGRTRTFCNDALKLYETAGDKGGIQRCRTLLEAL</sequence>
<dbReference type="InterPro" id="IPR027417">
    <property type="entry name" value="P-loop_NTPase"/>
</dbReference>
<dbReference type="GO" id="GO:0007166">
    <property type="term" value="P:cell surface receptor signaling pathway"/>
    <property type="evidence" value="ECO:0007669"/>
    <property type="project" value="InterPro"/>
</dbReference>
<dbReference type="CDD" id="cd21037">
    <property type="entry name" value="MLKL_NTD"/>
    <property type="match status" value="1"/>
</dbReference>
<dbReference type="OrthoDB" id="3254135at2759"/>
<dbReference type="SUPFAM" id="SSF52540">
    <property type="entry name" value="P-loop containing nucleoside triphosphate hydrolases"/>
    <property type="match status" value="1"/>
</dbReference>
<dbReference type="Gene3D" id="3.40.50.300">
    <property type="entry name" value="P-loop containing nucleotide triphosphate hydrolases"/>
    <property type="match status" value="1"/>
</dbReference>
<dbReference type="Proteomes" id="UP000077266">
    <property type="component" value="Unassembled WGS sequence"/>
</dbReference>
<dbReference type="InParanoid" id="A0A165I4H2"/>
<dbReference type="SUPFAM" id="SSF48452">
    <property type="entry name" value="TPR-like"/>
    <property type="match status" value="2"/>
</dbReference>
<evidence type="ECO:0000256" key="1">
    <source>
        <dbReference type="SAM" id="MobiDB-lite"/>
    </source>
</evidence>
<proteinExistence type="predicted"/>
<dbReference type="SMART" id="SM00028">
    <property type="entry name" value="TPR"/>
    <property type="match status" value="5"/>
</dbReference>
<dbReference type="Gene3D" id="1.20.930.20">
    <property type="entry name" value="Adaptor protein Cbl, N-terminal domain"/>
    <property type="match status" value="1"/>
</dbReference>
<dbReference type="InterPro" id="IPR011990">
    <property type="entry name" value="TPR-like_helical_dom_sf"/>
</dbReference>
<evidence type="ECO:0000313" key="3">
    <source>
        <dbReference type="Proteomes" id="UP000077266"/>
    </source>
</evidence>
<dbReference type="STRING" id="1314781.A0A165I4H2"/>
<name>A0A165I4H2_EXIGL</name>
<dbReference type="EMBL" id="KV426000">
    <property type="protein sequence ID" value="KZV92883.1"/>
    <property type="molecule type" value="Genomic_DNA"/>
</dbReference>
<dbReference type="Gene3D" id="1.25.40.10">
    <property type="entry name" value="Tetratricopeptide repeat domain"/>
    <property type="match status" value="2"/>
</dbReference>
<dbReference type="InterPro" id="IPR019734">
    <property type="entry name" value="TPR_rpt"/>
</dbReference>
<protein>
    <submittedName>
        <fullName evidence="2">TPR-like protein</fullName>
    </submittedName>
</protein>
<keyword evidence="3" id="KW-1185">Reference proteome</keyword>
<dbReference type="PANTHER" id="PTHR47691">
    <property type="entry name" value="REGULATOR-RELATED"/>
    <property type="match status" value="1"/>
</dbReference>
<gene>
    <name evidence="2" type="ORF">EXIGLDRAFT_836140</name>
</gene>
<organism evidence="2 3">
    <name type="scientific">Exidia glandulosa HHB12029</name>
    <dbReference type="NCBI Taxonomy" id="1314781"/>
    <lineage>
        <taxon>Eukaryota</taxon>
        <taxon>Fungi</taxon>
        <taxon>Dikarya</taxon>
        <taxon>Basidiomycota</taxon>
        <taxon>Agaricomycotina</taxon>
        <taxon>Agaricomycetes</taxon>
        <taxon>Auriculariales</taxon>
        <taxon>Exidiaceae</taxon>
        <taxon>Exidia</taxon>
    </lineage>
</organism>
<reference evidence="2 3" key="1">
    <citation type="journal article" date="2016" name="Mol. Biol. Evol.">
        <title>Comparative Genomics of Early-Diverging Mushroom-Forming Fungi Provides Insights into the Origins of Lignocellulose Decay Capabilities.</title>
        <authorList>
            <person name="Nagy L.G."/>
            <person name="Riley R."/>
            <person name="Tritt A."/>
            <person name="Adam C."/>
            <person name="Daum C."/>
            <person name="Floudas D."/>
            <person name="Sun H."/>
            <person name="Yadav J.S."/>
            <person name="Pangilinan J."/>
            <person name="Larsson K.H."/>
            <person name="Matsuura K."/>
            <person name="Barry K."/>
            <person name="Labutti K."/>
            <person name="Kuo R."/>
            <person name="Ohm R.A."/>
            <person name="Bhattacharya S.S."/>
            <person name="Shirouzu T."/>
            <person name="Yoshinaga Y."/>
            <person name="Martin F.M."/>
            <person name="Grigoriev I.V."/>
            <person name="Hibbett D.S."/>
        </authorList>
    </citation>
    <scope>NUCLEOTIDE SEQUENCE [LARGE SCALE GENOMIC DNA]</scope>
    <source>
        <strain evidence="2 3">HHB12029</strain>
    </source>
</reference>